<dbReference type="GO" id="GO:0005524">
    <property type="term" value="F:ATP binding"/>
    <property type="evidence" value="ECO:0007669"/>
    <property type="project" value="InterPro"/>
</dbReference>
<keyword evidence="1" id="KW-0378">Hydrolase</keyword>
<dbReference type="Gene3D" id="3.40.50.300">
    <property type="entry name" value="P-loop containing nucleotide triphosphate hydrolases"/>
    <property type="match status" value="1"/>
</dbReference>
<reference evidence="4 5" key="2">
    <citation type="submission" date="2018-10" db="EMBL/GenBank/DDBJ databases">
        <authorList>
            <consortium name="Pathogen Informatics"/>
        </authorList>
    </citation>
    <scope>NUCLEOTIDE SEQUENCE [LARGE SCALE GENOMIC DNA]</scope>
</reference>
<dbReference type="Pfam" id="PF00270">
    <property type="entry name" value="DEAD"/>
    <property type="match status" value="1"/>
</dbReference>
<dbReference type="STRING" id="51028.A0A0N4VQ77"/>
<keyword evidence="2" id="KW-0547">Nucleotide-binding</keyword>
<proteinExistence type="predicted"/>
<evidence type="ECO:0000313" key="6">
    <source>
        <dbReference type="WBParaSite" id="EVEC_0001316901-mRNA-1"/>
    </source>
</evidence>
<reference evidence="6" key="1">
    <citation type="submission" date="2017-02" db="UniProtKB">
        <authorList>
            <consortium name="WormBaseParasite"/>
        </authorList>
    </citation>
    <scope>IDENTIFICATION</scope>
</reference>
<protein>
    <submittedName>
        <fullName evidence="6">Helicase ATP-binding domain-containing protein</fullName>
    </submittedName>
</protein>
<dbReference type="OrthoDB" id="196131at2759"/>
<dbReference type="InterPro" id="IPR027417">
    <property type="entry name" value="P-loop_NTPase"/>
</dbReference>
<name>A0A0N4VQ77_ENTVE</name>
<evidence type="ECO:0000313" key="4">
    <source>
        <dbReference type="EMBL" id="VDD97572.1"/>
    </source>
</evidence>
<organism evidence="6">
    <name type="scientific">Enterobius vermicularis</name>
    <name type="common">Human pinworm</name>
    <dbReference type="NCBI Taxonomy" id="51028"/>
    <lineage>
        <taxon>Eukaryota</taxon>
        <taxon>Metazoa</taxon>
        <taxon>Ecdysozoa</taxon>
        <taxon>Nematoda</taxon>
        <taxon>Chromadorea</taxon>
        <taxon>Rhabditida</taxon>
        <taxon>Spirurina</taxon>
        <taxon>Oxyuridomorpha</taxon>
        <taxon>Oxyuroidea</taxon>
        <taxon>Oxyuridae</taxon>
        <taxon>Enterobius</taxon>
    </lineage>
</organism>
<keyword evidence="2" id="KW-0067">ATP-binding</keyword>
<dbReference type="GO" id="GO:0003676">
    <property type="term" value="F:nucleic acid binding"/>
    <property type="evidence" value="ECO:0007669"/>
    <property type="project" value="InterPro"/>
</dbReference>
<keyword evidence="5" id="KW-1185">Reference proteome</keyword>
<gene>
    <name evidence="4" type="ORF">EVEC_LOCUS12323</name>
</gene>
<dbReference type="Proteomes" id="UP000274131">
    <property type="component" value="Unassembled WGS sequence"/>
</dbReference>
<keyword evidence="2" id="KW-0347">Helicase</keyword>
<evidence type="ECO:0000256" key="2">
    <source>
        <dbReference type="ARBA" id="ARBA00022806"/>
    </source>
</evidence>
<dbReference type="GO" id="GO:0016787">
    <property type="term" value="F:hydrolase activity"/>
    <property type="evidence" value="ECO:0007669"/>
    <property type="project" value="UniProtKB-KW"/>
</dbReference>
<dbReference type="SUPFAM" id="SSF52540">
    <property type="entry name" value="P-loop containing nucleoside triphosphate hydrolases"/>
    <property type="match status" value="1"/>
</dbReference>
<dbReference type="EMBL" id="UXUI01014160">
    <property type="protein sequence ID" value="VDD97572.1"/>
    <property type="molecule type" value="Genomic_DNA"/>
</dbReference>
<feature type="domain" description="Helicase ATP-binding" evidence="3">
    <location>
        <begin position="158"/>
        <end position="258"/>
    </location>
</feature>
<evidence type="ECO:0000256" key="1">
    <source>
        <dbReference type="ARBA" id="ARBA00022801"/>
    </source>
</evidence>
<dbReference type="PROSITE" id="PS51192">
    <property type="entry name" value="HELICASE_ATP_BIND_1"/>
    <property type="match status" value="1"/>
</dbReference>
<sequence>MGSCKLRRSSDECEICTALSGSVWAGVTVHCFENRSRRGGYDGGVGRNGFGGERRFGFTRGKSGPGRENIAGRGLQGIDWNLQKLKPIEKNFYQESPIVSQRPQYTIDSWLLENQVTVEGRNVPRPVFDFTETGFPEVIVNMLYQNFEKPTTIQSISWPIALSGRDIVSIAKTGSGKTLAFILPGIIHTTKQAPRLNREGPSVLVMLPTRELAQQVQDVSKEYCRAMGLSVTCLFGGAPKNGQARDLDRGFFLMQKQP</sequence>
<dbReference type="PANTHER" id="PTHR47958">
    <property type="entry name" value="ATP-DEPENDENT RNA HELICASE DBP3"/>
    <property type="match status" value="1"/>
</dbReference>
<dbReference type="InterPro" id="IPR011545">
    <property type="entry name" value="DEAD/DEAH_box_helicase_dom"/>
</dbReference>
<dbReference type="WBParaSite" id="EVEC_0001316901-mRNA-1">
    <property type="protein sequence ID" value="EVEC_0001316901-mRNA-1"/>
    <property type="gene ID" value="EVEC_0001316901"/>
</dbReference>
<evidence type="ECO:0000259" key="3">
    <source>
        <dbReference type="PROSITE" id="PS51192"/>
    </source>
</evidence>
<accession>A0A0N4VQ77</accession>
<evidence type="ECO:0000313" key="5">
    <source>
        <dbReference type="Proteomes" id="UP000274131"/>
    </source>
</evidence>
<dbReference type="InterPro" id="IPR014001">
    <property type="entry name" value="Helicase_ATP-bd"/>
</dbReference>
<dbReference type="GO" id="GO:0004386">
    <property type="term" value="F:helicase activity"/>
    <property type="evidence" value="ECO:0007669"/>
    <property type="project" value="UniProtKB-KW"/>
</dbReference>
<dbReference type="AlphaFoldDB" id="A0A0N4VQ77"/>